<comment type="caution">
    <text evidence="2">The sequence shown here is derived from an EMBL/GenBank/DDBJ whole genome shotgun (WGS) entry which is preliminary data.</text>
</comment>
<reference evidence="2 3" key="1">
    <citation type="submission" date="2019-01" db="EMBL/GenBank/DDBJ databases">
        <title>A draft genome assembly of the solar-powered sea slug Elysia chlorotica.</title>
        <authorList>
            <person name="Cai H."/>
            <person name="Li Q."/>
            <person name="Fang X."/>
            <person name="Li J."/>
            <person name="Curtis N.E."/>
            <person name="Altenburger A."/>
            <person name="Shibata T."/>
            <person name="Feng M."/>
            <person name="Maeda T."/>
            <person name="Schwartz J.A."/>
            <person name="Shigenobu S."/>
            <person name="Lundholm N."/>
            <person name="Nishiyama T."/>
            <person name="Yang H."/>
            <person name="Hasebe M."/>
            <person name="Li S."/>
            <person name="Pierce S.K."/>
            <person name="Wang J."/>
        </authorList>
    </citation>
    <scope>NUCLEOTIDE SEQUENCE [LARGE SCALE GENOMIC DNA]</scope>
    <source>
        <strain evidence="2">EC2010</strain>
        <tissue evidence="2">Whole organism of an adult</tissue>
    </source>
</reference>
<evidence type="ECO:0000313" key="3">
    <source>
        <dbReference type="Proteomes" id="UP000271974"/>
    </source>
</evidence>
<name>A0A433T421_ELYCH</name>
<evidence type="ECO:0000313" key="2">
    <source>
        <dbReference type="EMBL" id="RUS76271.1"/>
    </source>
</evidence>
<dbReference type="OrthoDB" id="6381246at2759"/>
<keyword evidence="3" id="KW-1185">Reference proteome</keyword>
<gene>
    <name evidence="2" type="ORF">EGW08_015964</name>
</gene>
<proteinExistence type="predicted"/>
<accession>A0A433T421</accession>
<dbReference type="EMBL" id="RQTK01000676">
    <property type="protein sequence ID" value="RUS76271.1"/>
    <property type="molecule type" value="Genomic_DNA"/>
</dbReference>
<evidence type="ECO:0000256" key="1">
    <source>
        <dbReference type="SAM" id="MobiDB-lite"/>
    </source>
</evidence>
<feature type="region of interest" description="Disordered" evidence="1">
    <location>
        <begin position="149"/>
        <end position="194"/>
    </location>
</feature>
<sequence length="194" mass="21876">MPVLFKDHEFQGACGTNRSRSTMDVERLVTEVRDRLSIKTHERHSPSNRVMPYQRSSPCAICHCAKRHNSSPVTIYQHQMKKRDRQSNVNCISCRSGSTSCQKSLKNQSPAQNVEDARAMLEKLLAEQSLIQEAVRRLQTQTLKCFPPSCSSVSNSSKKMTFPFSSEDSIDTLGFTPSYSESEDDSLSQHSVDL</sequence>
<dbReference type="Proteomes" id="UP000271974">
    <property type="component" value="Unassembled WGS sequence"/>
</dbReference>
<dbReference type="AlphaFoldDB" id="A0A433T421"/>
<protein>
    <submittedName>
        <fullName evidence="2">Uncharacterized protein</fullName>
    </submittedName>
</protein>
<organism evidence="2 3">
    <name type="scientific">Elysia chlorotica</name>
    <name type="common">Eastern emerald elysia</name>
    <name type="synonym">Sea slug</name>
    <dbReference type="NCBI Taxonomy" id="188477"/>
    <lineage>
        <taxon>Eukaryota</taxon>
        <taxon>Metazoa</taxon>
        <taxon>Spiralia</taxon>
        <taxon>Lophotrochozoa</taxon>
        <taxon>Mollusca</taxon>
        <taxon>Gastropoda</taxon>
        <taxon>Heterobranchia</taxon>
        <taxon>Euthyneura</taxon>
        <taxon>Panpulmonata</taxon>
        <taxon>Sacoglossa</taxon>
        <taxon>Placobranchoidea</taxon>
        <taxon>Plakobranchidae</taxon>
        <taxon>Elysia</taxon>
    </lineage>
</organism>